<accession>A0A8S5NBU7</accession>
<feature type="domain" description="BIG2" evidence="1">
    <location>
        <begin position="194"/>
        <end position="237"/>
    </location>
</feature>
<dbReference type="EMBL" id="BK015120">
    <property type="protein sequence ID" value="DAD91730.1"/>
    <property type="molecule type" value="Genomic_DNA"/>
</dbReference>
<evidence type="ECO:0000313" key="2">
    <source>
        <dbReference type="EMBL" id="DAD91730.1"/>
    </source>
</evidence>
<name>A0A8S5NBU7_9VIRU</name>
<dbReference type="Pfam" id="PF02368">
    <property type="entry name" value="Big_2"/>
    <property type="match status" value="1"/>
</dbReference>
<dbReference type="Gene3D" id="2.60.40.1080">
    <property type="match status" value="1"/>
</dbReference>
<protein>
    <submittedName>
        <fullName evidence="2">Carbohydrate-binding protein</fullName>
    </submittedName>
</protein>
<dbReference type="InterPro" id="IPR008964">
    <property type="entry name" value="Invasin/intimin_cell_adhesion"/>
</dbReference>
<reference evidence="2" key="1">
    <citation type="journal article" date="2021" name="Proc. Natl. Acad. Sci. U.S.A.">
        <title>A Catalog of Tens of Thousands of Viruses from Human Metagenomes Reveals Hidden Associations with Chronic Diseases.</title>
        <authorList>
            <person name="Tisza M.J."/>
            <person name="Buck C.B."/>
        </authorList>
    </citation>
    <scope>NUCLEOTIDE SEQUENCE</scope>
    <source>
        <strain evidence="2">Ctv3H3</strain>
    </source>
</reference>
<organism evidence="2">
    <name type="scientific">Phage sp. ctv3H3</name>
    <dbReference type="NCBI Taxonomy" id="2826753"/>
    <lineage>
        <taxon>Viruses</taxon>
    </lineage>
</organism>
<dbReference type="SUPFAM" id="SSF49373">
    <property type="entry name" value="Invasin/intimin cell-adhesion fragments"/>
    <property type="match status" value="1"/>
</dbReference>
<dbReference type="InterPro" id="IPR003343">
    <property type="entry name" value="Big_2"/>
</dbReference>
<sequence>MTAVTQAQDFKVVFRKNNDGLEDRDTSIIYYAKNAPVGTGTLLNYKGNYYIILNKETAENDVYYKSAIQQTDGILNLNTGTVTGLRVICMKTTSISSASDGTMILLSGDLELILEDNSDSKRLTIGGTFNEYGGTYKIKNIMSKNGICHLYCERTADEQPTVNYRLVLGDYNKAYQIPSSTDSGLVGVTKLETTAYMNDQIVSNPTIEWTSSNNDVATIAQDGTVTFIKAGTVNFTARWAEHDVEVTTDEITVTESEPEVNPWTLSITSRYSKMYVNKDMVFTFVTKNDGVKEHLDGLQYEITSDYSFTFVTEKFDTTANTLTLKTTDNGAIGKKFTLRVYHTAKKLEATKDVTVESLI</sequence>
<evidence type="ECO:0000259" key="1">
    <source>
        <dbReference type="Pfam" id="PF02368"/>
    </source>
</evidence>
<proteinExistence type="predicted"/>